<keyword evidence="3" id="KW-1185">Reference proteome</keyword>
<dbReference type="KEGG" id="halu:HUG12_17685"/>
<dbReference type="OrthoDB" id="205469at2157"/>
<name>A0A7D5QK08_9EURY</name>
<evidence type="ECO:0000256" key="1">
    <source>
        <dbReference type="SAM" id="MobiDB-lite"/>
    </source>
</evidence>
<gene>
    <name evidence="2" type="ORF">HUG12_17685</name>
</gene>
<organism evidence="2 3">
    <name type="scientific">Halorarum salinum</name>
    <dbReference type="NCBI Taxonomy" id="2743089"/>
    <lineage>
        <taxon>Archaea</taxon>
        <taxon>Methanobacteriati</taxon>
        <taxon>Methanobacteriota</taxon>
        <taxon>Stenosarchaea group</taxon>
        <taxon>Halobacteria</taxon>
        <taxon>Halobacteriales</taxon>
        <taxon>Haloferacaceae</taxon>
        <taxon>Halorarum</taxon>
    </lineage>
</organism>
<evidence type="ECO:0000313" key="3">
    <source>
        <dbReference type="Proteomes" id="UP000509626"/>
    </source>
</evidence>
<evidence type="ECO:0000313" key="2">
    <source>
        <dbReference type="EMBL" id="QLG64104.1"/>
    </source>
</evidence>
<feature type="compositionally biased region" description="Gly residues" evidence="1">
    <location>
        <begin position="47"/>
        <end position="60"/>
    </location>
</feature>
<protein>
    <submittedName>
        <fullName evidence="2">Uncharacterized protein</fullName>
    </submittedName>
</protein>
<dbReference type="AlphaFoldDB" id="A0A7D5QK08"/>
<dbReference type="Proteomes" id="UP000509626">
    <property type="component" value="Chromosome"/>
</dbReference>
<dbReference type="EMBL" id="CP058579">
    <property type="protein sequence ID" value="QLG64104.1"/>
    <property type="molecule type" value="Genomic_DNA"/>
</dbReference>
<feature type="region of interest" description="Disordered" evidence="1">
    <location>
        <begin position="33"/>
        <end position="66"/>
    </location>
</feature>
<sequence length="182" mass="19297">MRLVLVGVAVVLMVGAGVAGAFIAGVGPFDSGGDEEELGDYPTGTPVDGGGSGSDDGGSGTASDGDDLPAYYFEVTEIAECGRTCRDVTVELTNNRDERANDVVVYVKMFAGNSTDSDDRVWQGKEDIGTMEATDAVSATKRVELSYSDGYRTRQNGGWVTIRTTVRSEDVTLTFTERRQVA</sequence>
<proteinExistence type="predicted"/>
<reference evidence="2 3" key="1">
    <citation type="submission" date="2020-06" db="EMBL/GenBank/DDBJ databases">
        <title>NJ-3-1, isolated from saline soil.</title>
        <authorList>
            <person name="Cui H.L."/>
            <person name="Shi X."/>
        </authorList>
    </citation>
    <scope>NUCLEOTIDE SEQUENCE [LARGE SCALE GENOMIC DNA]</scope>
    <source>
        <strain evidence="2 3">NJ-3-1</strain>
    </source>
</reference>
<accession>A0A7D5QK08</accession>